<evidence type="ECO:0000313" key="3">
    <source>
        <dbReference type="Proteomes" id="UP000003340"/>
    </source>
</evidence>
<evidence type="ECO:0000256" key="1">
    <source>
        <dbReference type="SAM" id="MobiDB-lite"/>
    </source>
</evidence>
<dbReference type="EMBL" id="ACEC01000050">
    <property type="protein sequence ID" value="EEG30851.1"/>
    <property type="molecule type" value="Genomic_DNA"/>
</dbReference>
<keyword evidence="3" id="KW-1185">Reference proteome</keyword>
<dbReference type="HOGENOM" id="CLU_3249583_0_0_9"/>
<dbReference type="AlphaFoldDB" id="C0ECE0"/>
<dbReference type="STRING" id="537013.CLOSTMETH_01510"/>
<evidence type="ECO:0000313" key="2">
    <source>
        <dbReference type="EMBL" id="EEG30851.1"/>
    </source>
</evidence>
<reference evidence="2 3" key="1">
    <citation type="submission" date="2009-01" db="EMBL/GenBank/DDBJ databases">
        <authorList>
            <person name="Fulton L."/>
            <person name="Clifton S."/>
            <person name="Fulton B."/>
            <person name="Xu J."/>
            <person name="Minx P."/>
            <person name="Pepin K.H."/>
            <person name="Johnson M."/>
            <person name="Bhonagiri V."/>
            <person name="Nash W.E."/>
            <person name="Mardis E.R."/>
            <person name="Wilson R.K."/>
        </authorList>
    </citation>
    <scope>NUCLEOTIDE SEQUENCE [LARGE SCALE GENOMIC DNA]</scope>
    <source>
        <strain evidence="2 3">DSM 5476</strain>
    </source>
</reference>
<accession>C0ECE0</accession>
<name>C0ECE0_9FIRM</name>
<protein>
    <submittedName>
        <fullName evidence="2">Uncharacterized protein</fullName>
    </submittedName>
</protein>
<comment type="caution">
    <text evidence="2">The sequence shown here is derived from an EMBL/GenBank/DDBJ whole genome shotgun (WGS) entry which is preliminary data.</text>
</comment>
<gene>
    <name evidence="2" type="ORF">CLOSTMETH_01510</name>
</gene>
<sequence>MSRPLLNVFTGTDGLSGVPPPHRDSNRNRLRLCAQQMLSLDR</sequence>
<proteinExistence type="predicted"/>
<dbReference type="Proteomes" id="UP000003340">
    <property type="component" value="Unassembled WGS sequence"/>
</dbReference>
<organism evidence="2 3">
    <name type="scientific">[Clostridium] methylpentosum DSM 5476</name>
    <dbReference type="NCBI Taxonomy" id="537013"/>
    <lineage>
        <taxon>Bacteria</taxon>
        <taxon>Bacillati</taxon>
        <taxon>Bacillota</taxon>
        <taxon>Clostridia</taxon>
        <taxon>Eubacteriales</taxon>
        <taxon>Oscillospiraceae</taxon>
        <taxon>Oscillospiraceae incertae sedis</taxon>
    </lineage>
</organism>
<reference evidence="2 3" key="2">
    <citation type="submission" date="2009-02" db="EMBL/GenBank/DDBJ databases">
        <title>Draft genome sequence of Clostridium methylpentosum (DSM 5476).</title>
        <authorList>
            <person name="Sudarsanam P."/>
            <person name="Ley R."/>
            <person name="Guruge J."/>
            <person name="Turnbaugh P.J."/>
            <person name="Mahowald M."/>
            <person name="Liep D."/>
            <person name="Gordon J."/>
        </authorList>
    </citation>
    <scope>NUCLEOTIDE SEQUENCE [LARGE SCALE GENOMIC DNA]</scope>
    <source>
        <strain evidence="2 3">DSM 5476</strain>
    </source>
</reference>
<feature type="region of interest" description="Disordered" evidence="1">
    <location>
        <begin position="1"/>
        <end position="29"/>
    </location>
</feature>